<dbReference type="GO" id="GO:0031080">
    <property type="term" value="C:nuclear pore outer ring"/>
    <property type="evidence" value="ECO:0007669"/>
    <property type="project" value="TreeGrafter"/>
</dbReference>
<dbReference type="PANTHER" id="PTHR11024">
    <property type="entry name" value="NUCLEAR PORE COMPLEX PROTEIN SEC13 / SEH1 FAMILY MEMBER"/>
    <property type="match status" value="1"/>
</dbReference>
<dbReference type="PROSITE" id="PS50082">
    <property type="entry name" value="WD_REPEATS_2"/>
    <property type="match status" value="1"/>
</dbReference>
<dbReference type="InterPro" id="IPR037363">
    <property type="entry name" value="Sec13/Seh1_fam"/>
</dbReference>
<dbReference type="GO" id="GO:0032527">
    <property type="term" value="P:protein exit from endoplasmic reticulum"/>
    <property type="evidence" value="ECO:0007669"/>
    <property type="project" value="TreeGrafter"/>
</dbReference>
<dbReference type="SUPFAM" id="SSF50978">
    <property type="entry name" value="WD40 repeat-like"/>
    <property type="match status" value="1"/>
</dbReference>
<dbReference type="Proteomes" id="UP000187283">
    <property type="component" value="Unassembled WGS sequence"/>
</dbReference>
<dbReference type="GO" id="GO:0005198">
    <property type="term" value="F:structural molecule activity"/>
    <property type="evidence" value="ECO:0007669"/>
    <property type="project" value="InterPro"/>
</dbReference>
<name>A0A1R1Y5S9_9FUNG</name>
<dbReference type="GO" id="GO:0090114">
    <property type="term" value="P:COPII-coated vesicle budding"/>
    <property type="evidence" value="ECO:0007669"/>
    <property type="project" value="TreeGrafter"/>
</dbReference>
<dbReference type="GO" id="GO:0051028">
    <property type="term" value="P:mRNA transport"/>
    <property type="evidence" value="ECO:0007669"/>
    <property type="project" value="UniProtKB-KW"/>
</dbReference>
<keyword evidence="8" id="KW-0811">Translocation</keyword>
<comment type="similarity">
    <text evidence="2">Belongs to the WD repeat SEC13 family.</text>
</comment>
<dbReference type="OrthoDB" id="364224at2759"/>
<evidence type="ECO:0000256" key="8">
    <source>
        <dbReference type="ARBA" id="ARBA00023010"/>
    </source>
</evidence>
<evidence type="ECO:0000256" key="5">
    <source>
        <dbReference type="ARBA" id="ARBA00022737"/>
    </source>
</evidence>
<keyword evidence="3" id="KW-0813">Transport</keyword>
<evidence type="ECO:0000256" key="4">
    <source>
        <dbReference type="ARBA" id="ARBA00022574"/>
    </source>
</evidence>
<dbReference type="GO" id="GO:0006606">
    <property type="term" value="P:protein import into nucleus"/>
    <property type="evidence" value="ECO:0007669"/>
    <property type="project" value="TreeGrafter"/>
</dbReference>
<dbReference type="EMBL" id="LSSN01000828">
    <property type="protein sequence ID" value="OMJ22155.1"/>
    <property type="molecule type" value="Genomic_DNA"/>
</dbReference>
<evidence type="ECO:0000256" key="3">
    <source>
        <dbReference type="ARBA" id="ARBA00022448"/>
    </source>
</evidence>
<keyword evidence="12" id="KW-0812">Transmembrane</keyword>
<evidence type="ECO:0000256" key="7">
    <source>
        <dbReference type="ARBA" id="ARBA00022927"/>
    </source>
</evidence>
<dbReference type="GO" id="GO:0030127">
    <property type="term" value="C:COPII vesicle coat"/>
    <property type="evidence" value="ECO:0007669"/>
    <property type="project" value="TreeGrafter"/>
</dbReference>
<keyword evidence="10" id="KW-0539">Nucleus</keyword>
<keyword evidence="5" id="KW-0677">Repeat</keyword>
<dbReference type="STRING" id="133412.A0A1R1Y5S9"/>
<dbReference type="InterPro" id="IPR001680">
    <property type="entry name" value="WD40_rpt"/>
</dbReference>
<feature type="transmembrane region" description="Helical" evidence="12">
    <location>
        <begin position="106"/>
        <end position="124"/>
    </location>
</feature>
<keyword evidence="12" id="KW-0472">Membrane</keyword>
<gene>
    <name evidence="13" type="ORF">AYI70_g3050</name>
</gene>
<dbReference type="SMART" id="SM00320">
    <property type="entry name" value="WD40"/>
    <property type="match status" value="6"/>
</dbReference>
<keyword evidence="4 11" id="KW-0853">WD repeat</keyword>
<evidence type="ECO:0000256" key="9">
    <source>
        <dbReference type="ARBA" id="ARBA00023132"/>
    </source>
</evidence>
<dbReference type="AlphaFoldDB" id="A0A1R1Y5S9"/>
<organism evidence="13 14">
    <name type="scientific">Smittium culicis</name>
    <dbReference type="NCBI Taxonomy" id="133412"/>
    <lineage>
        <taxon>Eukaryota</taxon>
        <taxon>Fungi</taxon>
        <taxon>Fungi incertae sedis</taxon>
        <taxon>Zoopagomycota</taxon>
        <taxon>Kickxellomycotina</taxon>
        <taxon>Harpellomycetes</taxon>
        <taxon>Harpellales</taxon>
        <taxon>Legeriomycetaceae</taxon>
        <taxon>Smittium</taxon>
    </lineage>
</organism>
<sequence length="349" mass="38819">MTSETISFDTQHEDMIHDAQLNYYGKRLATCSSDGTIRIFEIEGQEQKLQHTLKDHEGPVWQVAWAHPKFGNILASCSYDGHVLIFKESESGWSVIKNHDKHSSSGIFFGFLFLKILIMTLTYIHCNFLVNSIAWAPHELGPILACGSSDGNISFLSFSAEGTWESQMINDAHPSGVNTVSWAPIAAISALPGFSPNSLIKQIASGGCDNLVKVWTFKPETNDYELTHTLSGHTEWVRDVAFAPNIGLGCIYLASCSQDRNVLLWYQEINPNDSSVSTTWVQKPLSLQPFADVVWRVSWSLSGNILAVSCGNNQITLWKENMNGDWENITQIDEKGITNSLESSQKEAQ</sequence>
<dbReference type="PANTHER" id="PTHR11024:SF2">
    <property type="entry name" value="PROTEIN SEC13 HOMOLOG"/>
    <property type="match status" value="1"/>
</dbReference>
<accession>A0A1R1Y5S9</accession>
<evidence type="ECO:0000256" key="2">
    <source>
        <dbReference type="ARBA" id="ARBA00010102"/>
    </source>
</evidence>
<dbReference type="InterPro" id="IPR036322">
    <property type="entry name" value="WD40_repeat_dom_sf"/>
</dbReference>
<keyword evidence="7" id="KW-0653">Protein transport</keyword>
<keyword evidence="6" id="KW-0509">mRNA transport</keyword>
<evidence type="ECO:0000313" key="14">
    <source>
        <dbReference type="Proteomes" id="UP000187283"/>
    </source>
</evidence>
<keyword evidence="14" id="KW-1185">Reference proteome</keyword>
<evidence type="ECO:0000256" key="10">
    <source>
        <dbReference type="ARBA" id="ARBA00023242"/>
    </source>
</evidence>
<proteinExistence type="inferred from homology"/>
<comment type="caution">
    <text evidence="13">The sequence shown here is derived from an EMBL/GenBank/DDBJ whole genome shotgun (WGS) entry which is preliminary data.</text>
</comment>
<dbReference type="InterPro" id="IPR015943">
    <property type="entry name" value="WD40/YVTN_repeat-like_dom_sf"/>
</dbReference>
<keyword evidence="9" id="KW-0906">Nuclear pore complex</keyword>
<dbReference type="GO" id="GO:0032008">
    <property type="term" value="P:positive regulation of TOR signaling"/>
    <property type="evidence" value="ECO:0007669"/>
    <property type="project" value="TreeGrafter"/>
</dbReference>
<dbReference type="Gene3D" id="2.130.10.10">
    <property type="entry name" value="YVTN repeat-like/Quinoprotein amine dehydrogenase"/>
    <property type="match status" value="1"/>
</dbReference>
<evidence type="ECO:0000256" key="11">
    <source>
        <dbReference type="PROSITE-ProRule" id="PRU00221"/>
    </source>
</evidence>
<evidence type="ECO:0000256" key="12">
    <source>
        <dbReference type="SAM" id="Phobius"/>
    </source>
</evidence>
<evidence type="ECO:0000256" key="6">
    <source>
        <dbReference type="ARBA" id="ARBA00022816"/>
    </source>
</evidence>
<reference evidence="13 14" key="1">
    <citation type="submission" date="2017-01" db="EMBL/GenBank/DDBJ databases">
        <authorList>
            <person name="Mah S.A."/>
            <person name="Swanson W.J."/>
            <person name="Moy G.W."/>
            <person name="Vacquier V.D."/>
        </authorList>
    </citation>
    <scope>NUCLEOTIDE SEQUENCE [LARGE SCALE GENOMIC DNA]</scope>
    <source>
        <strain evidence="13 14">GSMNP</strain>
    </source>
</reference>
<protein>
    <submittedName>
        <fullName evidence="13">Protein transport protein SEC13</fullName>
    </submittedName>
</protein>
<comment type="subcellular location">
    <subcellularLocation>
        <location evidence="1">Nucleus</location>
        <location evidence="1">Nuclear pore complex</location>
    </subcellularLocation>
</comment>
<dbReference type="Pfam" id="PF00400">
    <property type="entry name" value="WD40"/>
    <property type="match status" value="5"/>
</dbReference>
<feature type="repeat" description="WD" evidence="11">
    <location>
        <begin position="230"/>
        <end position="265"/>
    </location>
</feature>
<evidence type="ECO:0000313" key="13">
    <source>
        <dbReference type="EMBL" id="OMJ22155.1"/>
    </source>
</evidence>
<evidence type="ECO:0000256" key="1">
    <source>
        <dbReference type="ARBA" id="ARBA00004567"/>
    </source>
</evidence>
<keyword evidence="12" id="KW-1133">Transmembrane helix</keyword>